<dbReference type="Gene3D" id="3.20.110.10">
    <property type="entry name" value="Glycoside hydrolase 38, N terminal domain"/>
    <property type="match status" value="1"/>
</dbReference>
<dbReference type="GO" id="GO:0046872">
    <property type="term" value="F:metal ion binding"/>
    <property type="evidence" value="ECO:0007669"/>
    <property type="project" value="UniProtKB-KW"/>
</dbReference>
<dbReference type="InterPro" id="IPR037094">
    <property type="entry name" value="Glyco_hydro_38_cen_sf"/>
</dbReference>
<evidence type="ECO:0000256" key="1">
    <source>
        <dbReference type="ARBA" id="ARBA00001947"/>
    </source>
</evidence>
<dbReference type="SMART" id="SM00872">
    <property type="entry name" value="Alpha-mann_mid"/>
    <property type="match status" value="1"/>
</dbReference>
<dbReference type="SUPFAM" id="SSF74650">
    <property type="entry name" value="Galactose mutarotase-like"/>
    <property type="match status" value="1"/>
</dbReference>
<feature type="domain" description="Glycoside hydrolase family 38 central" evidence="12">
    <location>
        <begin position="452"/>
        <end position="542"/>
    </location>
</feature>
<evidence type="ECO:0000256" key="6">
    <source>
        <dbReference type="ARBA" id="ARBA00023157"/>
    </source>
</evidence>
<dbReference type="Pfam" id="PF01074">
    <property type="entry name" value="Glyco_hydro_38N"/>
    <property type="match status" value="1"/>
</dbReference>
<dbReference type="Gene3D" id="2.70.98.30">
    <property type="entry name" value="Golgi alpha-mannosidase II, domain 4"/>
    <property type="match status" value="1"/>
</dbReference>
<comment type="cofactor">
    <cofactor evidence="1">
        <name>Zn(2+)</name>
        <dbReference type="ChEBI" id="CHEBI:29105"/>
    </cofactor>
</comment>
<dbReference type="Gene3D" id="1.20.1270.50">
    <property type="entry name" value="Glycoside hydrolase family 38, central domain"/>
    <property type="match status" value="1"/>
</dbReference>
<dbReference type="GO" id="GO:0006491">
    <property type="term" value="P:N-glycan processing"/>
    <property type="evidence" value="ECO:0007669"/>
    <property type="project" value="TreeGrafter"/>
</dbReference>
<comment type="function">
    <text evidence="8">Catalyzes the first committed step in the biosynthesis of complex N-glycans. It controls conversion of high mannose to complex N-glycans; the final hydrolytic step in the N-glycan maturation pathway.</text>
</comment>
<dbReference type="FunFam" id="3.20.110.10:FF:000003">
    <property type="entry name" value="Alpha-mannosidase"/>
    <property type="match status" value="1"/>
</dbReference>
<evidence type="ECO:0000256" key="11">
    <source>
        <dbReference type="ARBA" id="ARBA00093232"/>
    </source>
</evidence>
<comment type="similarity">
    <text evidence="2">Belongs to the glycosyl hydrolase 38 family.</text>
</comment>
<evidence type="ECO:0000256" key="8">
    <source>
        <dbReference type="ARBA" id="ARBA00059516"/>
    </source>
</evidence>
<accession>A0A183IAT6</accession>
<dbReference type="InterPro" id="IPR011330">
    <property type="entry name" value="Glyco_hydro/deAcase_b/a-brl"/>
</dbReference>
<evidence type="ECO:0000256" key="5">
    <source>
        <dbReference type="ARBA" id="ARBA00022833"/>
    </source>
</evidence>
<keyword evidence="6" id="KW-1015">Disulfide bond</keyword>
<keyword evidence="5" id="KW-0862">Zinc</keyword>
<evidence type="ECO:0000256" key="2">
    <source>
        <dbReference type="ARBA" id="ARBA00009792"/>
    </source>
</evidence>
<dbReference type="PANTHER" id="PTHR11607:SF3">
    <property type="entry name" value="LYSOSOMAL ALPHA-MANNOSIDASE"/>
    <property type="match status" value="1"/>
</dbReference>
<evidence type="ECO:0000259" key="12">
    <source>
        <dbReference type="SMART" id="SM00872"/>
    </source>
</evidence>
<dbReference type="SUPFAM" id="SSF88713">
    <property type="entry name" value="Glycoside hydrolase/deacetylase"/>
    <property type="match status" value="1"/>
</dbReference>
<reference evidence="13" key="1">
    <citation type="submission" date="2016-06" db="UniProtKB">
        <authorList>
            <consortium name="WormBaseParasite"/>
        </authorList>
    </citation>
    <scope>IDENTIFICATION</scope>
</reference>
<dbReference type="FunFam" id="1.20.1270.50:FF:000001">
    <property type="entry name" value="Alpha-mannosidase"/>
    <property type="match status" value="1"/>
</dbReference>
<proteinExistence type="inferred from homology"/>
<comment type="catalytic activity">
    <reaction evidence="11">
        <text>N(4)-{beta-D-GlcNAc-(1-&gt;2)-alpha-D-Man-(1-&gt;3)-[alpha-D-Man-(1-&gt;3)-[alpha-D-Man-(1-&gt;6)]-alpha-D-Man-(1-&gt;6)]-beta-D-Man-(1-&gt;4)-beta-D-GlcNAc-(1-&gt;4)-beta-D-GlcNAc}-L-asparaginyl-[protein] + 2 H2O = 2 alpha-D-mannopyranose + an N(4)-{beta-D-GlcNAc-(1-&gt;2)-alpha-D-Man-(1-&gt;3)-[alpha-D-Man-(1-&gt;6)]-beta-D-Man-(1-&gt;4)-beta-D-GlcNAc-(1-&gt;4)-beta-D-GlcNAc}-L-asparaginyl-[protein]</text>
        <dbReference type="Rhea" id="RHEA:56052"/>
        <dbReference type="Rhea" id="RHEA-COMP:14368"/>
        <dbReference type="Rhea" id="RHEA-COMP:14369"/>
        <dbReference type="ChEBI" id="CHEBI:15377"/>
        <dbReference type="ChEBI" id="CHEBI:28729"/>
        <dbReference type="ChEBI" id="CHEBI:60615"/>
        <dbReference type="ChEBI" id="CHEBI:60625"/>
        <dbReference type="EC" id="3.2.1.114"/>
    </reaction>
</comment>
<dbReference type="AlphaFoldDB" id="A0A183IAT6"/>
<dbReference type="InterPro" id="IPR050843">
    <property type="entry name" value="Glycosyl_Hydrlase_38"/>
</dbReference>
<dbReference type="SUPFAM" id="SSF88688">
    <property type="entry name" value="Families 57/38 glycoside transferase middle domain"/>
    <property type="match status" value="1"/>
</dbReference>
<dbReference type="Pfam" id="PF09261">
    <property type="entry name" value="Alpha-mann_mid"/>
    <property type="match status" value="1"/>
</dbReference>
<evidence type="ECO:0000256" key="7">
    <source>
        <dbReference type="ARBA" id="ARBA00023295"/>
    </source>
</evidence>
<evidence type="ECO:0000256" key="3">
    <source>
        <dbReference type="ARBA" id="ARBA00022723"/>
    </source>
</evidence>
<keyword evidence="3" id="KW-0479">Metal-binding</keyword>
<dbReference type="EC" id="3.2.1.114" evidence="9"/>
<dbReference type="GO" id="GO:0000139">
    <property type="term" value="C:Golgi membrane"/>
    <property type="evidence" value="ECO:0007669"/>
    <property type="project" value="TreeGrafter"/>
</dbReference>
<dbReference type="WBParaSite" id="SBAD_0000075301-mRNA-1">
    <property type="protein sequence ID" value="SBAD_0000075301-mRNA-1"/>
    <property type="gene ID" value="SBAD_0000075301"/>
</dbReference>
<evidence type="ECO:0000313" key="13">
    <source>
        <dbReference type="WBParaSite" id="SBAD_0000075301-mRNA-1"/>
    </source>
</evidence>
<protein>
    <recommendedName>
        <fullName evidence="9">mannosyl-oligosaccharide 1,3-1,6-alpha-mannosidase</fullName>
        <ecNumber evidence="9">3.2.1.114</ecNumber>
    </recommendedName>
    <alternativeName>
        <fullName evidence="10">Mannosyl-oligosaccharide 1,3-1,6-alpha-mannosidase</fullName>
    </alternativeName>
</protein>
<evidence type="ECO:0000256" key="4">
    <source>
        <dbReference type="ARBA" id="ARBA00022801"/>
    </source>
</evidence>
<dbReference type="GO" id="GO:0006013">
    <property type="term" value="P:mannose metabolic process"/>
    <property type="evidence" value="ECO:0007669"/>
    <property type="project" value="InterPro"/>
</dbReference>
<dbReference type="Pfam" id="PF07748">
    <property type="entry name" value="Glyco_hydro_38C"/>
    <property type="match status" value="1"/>
</dbReference>
<keyword evidence="4" id="KW-0378">Hydrolase</keyword>
<dbReference type="InterPro" id="IPR011682">
    <property type="entry name" value="Glyco_hydro_38_C"/>
</dbReference>
<dbReference type="InterPro" id="IPR015341">
    <property type="entry name" value="Glyco_hydro_38_cen"/>
</dbReference>
<dbReference type="InterPro" id="IPR028995">
    <property type="entry name" value="Glyco_hydro_57/38_cen_sf"/>
</dbReference>
<sequence>LKENLHIIKKKIQQLEDDIRLNELTVQEIREKIHHGLFSGKKTPSLSSLQQIRNGSIGNAQGFYSDDGTISNRETCEFSGLLKSKHSVDVQMLDVYESLKFDNPDGGVWKQGWNISYEESEEKSLPTLKVFVVPHSHCDPGWLKTYVQYYEEQVRGILSKALSFLDDHADMKFIYAEMSFFHPWFMSLSSVEKEKLEIVTGGWVMADEAASHYFALIDQLIEGHQFLENYLGYKPVSHWSIDPFGQSATMPVLIQLSGFRSMSIHRVHYAIKKHLARNRQLEFYWRPLWRNDQSADIFCHMFPFYSYDIPHTCGPDPRVCCQFDFPRMTGIFAACPWGINPVSITAKNVAERSRLLLDQFRKQSKLFQTRSLLVPLGDDFRFGHSSEWTLHYTNYKALFEYMNSQKDFNVKAQFGTLDDYFASVAEELQQKQNIKFPVLSGDFFTYADRDDDYWSGYFTSRPFHKALDRVLEKYLRGAEILFSAVVALSQMDSTNADHPPPSVMTLFMQLTEARRNLGIFQHHDGITGTSKTFVMVDYAAKLAAAVADCQKVIAISIPQLFSSNPPHDANIQDPELDFAEEVKETPAVQDVIISVGRTPRTVIVYNSLPYERTEVVCIKMETGGVMVTDEVGQKLSVQLSPVVKKENSVFRISSKLYEDITDVISGHRHHVKLEFVAYASEKGDSGAYLFLHGEYGKMIRSQKQVLLVDGPLFATVYSCFQQVMHAFRVIKEEEFFARAFHVTNVVDITSETVDYELAMRLKTDVKSASADRSFYTDINGLMMIRRKHFDKLQMQANVYPMVTAAFLQSDRFRFTVLSAQSSAVASPASGMLDVFLDRRSMNDDSRGLAQSLQDNVPFSSSFRLLLEDMQPSGIPTVSSALNIPRSSLLSRPFPCDYHLVNLRSLEESQTQLPSKRSALILHRLPVDCDSVVRSPVGCSAAPELSLKTDLSFGQIVGVEETTLTLMHSKKNCSSDLRLKPMELRTFKVTWN</sequence>
<keyword evidence="7" id="KW-0326">Glycosidase</keyword>
<dbReference type="InterPro" id="IPR011013">
    <property type="entry name" value="Gal_mutarotase_sf_dom"/>
</dbReference>
<dbReference type="PANTHER" id="PTHR11607">
    <property type="entry name" value="ALPHA-MANNOSIDASE"/>
    <property type="match status" value="1"/>
</dbReference>
<name>A0A183IAT6_9BILA</name>
<dbReference type="InterPro" id="IPR000602">
    <property type="entry name" value="Glyco_hydro_38_N"/>
</dbReference>
<evidence type="ECO:0000256" key="10">
    <source>
        <dbReference type="ARBA" id="ARBA00083602"/>
    </source>
</evidence>
<dbReference type="GO" id="GO:0030246">
    <property type="term" value="F:carbohydrate binding"/>
    <property type="evidence" value="ECO:0007669"/>
    <property type="project" value="InterPro"/>
</dbReference>
<dbReference type="InterPro" id="IPR027291">
    <property type="entry name" value="Glyco_hydro_38_N_sf"/>
</dbReference>
<organism evidence="13">
    <name type="scientific">Soboliphyme baturini</name>
    <dbReference type="NCBI Taxonomy" id="241478"/>
    <lineage>
        <taxon>Eukaryota</taxon>
        <taxon>Metazoa</taxon>
        <taxon>Ecdysozoa</taxon>
        <taxon>Nematoda</taxon>
        <taxon>Enoplea</taxon>
        <taxon>Dorylaimia</taxon>
        <taxon>Dioctophymatida</taxon>
        <taxon>Dioctophymatoidea</taxon>
        <taxon>Soboliphymatidae</taxon>
        <taxon>Soboliphyme</taxon>
    </lineage>
</organism>
<evidence type="ECO:0000256" key="9">
    <source>
        <dbReference type="ARBA" id="ARBA00066412"/>
    </source>
</evidence>
<dbReference type="GO" id="GO:0004572">
    <property type="term" value="F:mannosyl-oligosaccharide 1,3-1,6-alpha-mannosidase activity"/>
    <property type="evidence" value="ECO:0007669"/>
    <property type="project" value="UniProtKB-EC"/>
</dbReference>